<organism evidence="7 8">
    <name type="scientific">Podospora fimiseda</name>
    <dbReference type="NCBI Taxonomy" id="252190"/>
    <lineage>
        <taxon>Eukaryota</taxon>
        <taxon>Fungi</taxon>
        <taxon>Dikarya</taxon>
        <taxon>Ascomycota</taxon>
        <taxon>Pezizomycotina</taxon>
        <taxon>Sordariomycetes</taxon>
        <taxon>Sordariomycetidae</taxon>
        <taxon>Sordariales</taxon>
        <taxon>Podosporaceae</taxon>
        <taxon>Podospora</taxon>
    </lineage>
</organism>
<evidence type="ECO:0000256" key="6">
    <source>
        <dbReference type="ARBA" id="ARBA00023136"/>
    </source>
</evidence>
<dbReference type="SUPFAM" id="SSF53474">
    <property type="entry name" value="alpha/beta-Hydrolases"/>
    <property type="match status" value="1"/>
</dbReference>
<dbReference type="PANTHER" id="PTHR48182:SF2">
    <property type="entry name" value="PROTEIN SERAC1"/>
    <property type="match status" value="1"/>
</dbReference>
<name>A0AAN7BG52_9PEZI</name>
<keyword evidence="8" id="KW-1185">Reference proteome</keyword>
<keyword evidence="6" id="KW-0472">Membrane</keyword>
<evidence type="ECO:0000256" key="5">
    <source>
        <dbReference type="ARBA" id="ARBA00023128"/>
    </source>
</evidence>
<dbReference type="InterPro" id="IPR029058">
    <property type="entry name" value="AB_hydrolase_fold"/>
</dbReference>
<evidence type="ECO:0000256" key="2">
    <source>
        <dbReference type="ARBA" id="ARBA00004240"/>
    </source>
</evidence>
<dbReference type="PANTHER" id="PTHR48182">
    <property type="entry name" value="PROTEIN SERAC1"/>
    <property type="match status" value="1"/>
</dbReference>
<evidence type="ECO:0000313" key="8">
    <source>
        <dbReference type="Proteomes" id="UP001301958"/>
    </source>
</evidence>
<dbReference type="GO" id="GO:0016020">
    <property type="term" value="C:membrane"/>
    <property type="evidence" value="ECO:0007669"/>
    <property type="project" value="UniProtKB-SubCell"/>
</dbReference>
<evidence type="ECO:0000256" key="1">
    <source>
        <dbReference type="ARBA" id="ARBA00004173"/>
    </source>
</evidence>
<gene>
    <name evidence="7" type="ORF">QBC38DRAFT_488808</name>
</gene>
<evidence type="ECO:0000256" key="3">
    <source>
        <dbReference type="ARBA" id="ARBA00004370"/>
    </source>
</evidence>
<comment type="subcellular location">
    <subcellularLocation>
        <location evidence="2">Endoplasmic reticulum</location>
    </subcellularLocation>
    <subcellularLocation>
        <location evidence="3">Membrane</location>
    </subcellularLocation>
    <subcellularLocation>
        <location evidence="1">Mitochondrion</location>
    </subcellularLocation>
</comment>
<evidence type="ECO:0000313" key="7">
    <source>
        <dbReference type="EMBL" id="KAK4222924.1"/>
    </source>
</evidence>
<proteinExistence type="predicted"/>
<dbReference type="InterPro" id="IPR052374">
    <property type="entry name" value="SERAC1"/>
</dbReference>
<dbReference type="EMBL" id="MU865448">
    <property type="protein sequence ID" value="KAK4222924.1"/>
    <property type="molecule type" value="Genomic_DNA"/>
</dbReference>
<accession>A0AAN7BG52</accession>
<dbReference type="GO" id="GO:0005783">
    <property type="term" value="C:endoplasmic reticulum"/>
    <property type="evidence" value="ECO:0007669"/>
    <property type="project" value="UniProtKB-SubCell"/>
</dbReference>
<dbReference type="GO" id="GO:0005739">
    <property type="term" value="C:mitochondrion"/>
    <property type="evidence" value="ECO:0007669"/>
    <property type="project" value="UniProtKB-SubCell"/>
</dbReference>
<protein>
    <recommendedName>
        <fullName evidence="9">DUF676 domain-containing protein</fullName>
    </recommendedName>
</protein>
<reference evidence="7" key="1">
    <citation type="journal article" date="2023" name="Mol. Phylogenet. Evol.">
        <title>Genome-scale phylogeny and comparative genomics of the fungal order Sordariales.</title>
        <authorList>
            <person name="Hensen N."/>
            <person name="Bonometti L."/>
            <person name="Westerberg I."/>
            <person name="Brannstrom I.O."/>
            <person name="Guillou S."/>
            <person name="Cros-Aarteil S."/>
            <person name="Calhoun S."/>
            <person name="Haridas S."/>
            <person name="Kuo A."/>
            <person name="Mondo S."/>
            <person name="Pangilinan J."/>
            <person name="Riley R."/>
            <person name="LaButti K."/>
            <person name="Andreopoulos B."/>
            <person name="Lipzen A."/>
            <person name="Chen C."/>
            <person name="Yan M."/>
            <person name="Daum C."/>
            <person name="Ng V."/>
            <person name="Clum A."/>
            <person name="Steindorff A."/>
            <person name="Ohm R.A."/>
            <person name="Martin F."/>
            <person name="Silar P."/>
            <person name="Natvig D.O."/>
            <person name="Lalanne C."/>
            <person name="Gautier V."/>
            <person name="Ament-Velasquez S.L."/>
            <person name="Kruys A."/>
            <person name="Hutchinson M.I."/>
            <person name="Powell A.J."/>
            <person name="Barry K."/>
            <person name="Miller A.N."/>
            <person name="Grigoriev I.V."/>
            <person name="Debuchy R."/>
            <person name="Gladieux P."/>
            <person name="Hiltunen Thoren M."/>
            <person name="Johannesson H."/>
        </authorList>
    </citation>
    <scope>NUCLEOTIDE SEQUENCE</scope>
    <source>
        <strain evidence="7">CBS 990.96</strain>
    </source>
</reference>
<sequence length="469" mass="52847">MAGPGLHLLYPAEGISATTFDIVAIHGLGGNAFNTWTHISREPGSKSPIWLRDFLPNAFPHARIFTYGYTTGPGFFNNVVTNIRDYGRPLRALLNSQRDELPKERPIIFICHSLGGIILKEAIIEAHERSDRNDWIISAPKAVMFMGTPHRGAPIAAFLKFAGHLVPGLHVPKNWAAELSPGSKTLEDSVERFVQHGSKLRDIVSFYETEKQWWMDGAIVGRSSAVMHQCNELPLPLTGDHHQICKYSSPADPNYVLVKGEIKRIVKDVFKLACPPPAVFSQHSFTWPQTGTPDETVDEILDQASDQYSQQDFLSAYTTYQRALLFLDLETTPNLSQFFFTYSRLIKCALNLTAQPSSSASSSSTSTTQRQWLLEAERLNTHLIESVNSPRVTPIDEYRVFIGQVLCLIRREEIDQGGLSQERKKGFLEEMVKVEIGLEQLKDVGYNESEIEGLLSEVRWIKEYRLELN</sequence>
<keyword evidence="5" id="KW-0496">Mitochondrion</keyword>
<reference evidence="7" key="2">
    <citation type="submission" date="2023-05" db="EMBL/GenBank/DDBJ databases">
        <authorList>
            <consortium name="Lawrence Berkeley National Laboratory"/>
            <person name="Steindorff A."/>
            <person name="Hensen N."/>
            <person name="Bonometti L."/>
            <person name="Westerberg I."/>
            <person name="Brannstrom I.O."/>
            <person name="Guillou S."/>
            <person name="Cros-Aarteil S."/>
            <person name="Calhoun S."/>
            <person name="Haridas S."/>
            <person name="Kuo A."/>
            <person name="Mondo S."/>
            <person name="Pangilinan J."/>
            <person name="Riley R."/>
            <person name="Labutti K."/>
            <person name="Andreopoulos B."/>
            <person name="Lipzen A."/>
            <person name="Chen C."/>
            <person name="Yanf M."/>
            <person name="Daum C."/>
            <person name="Ng V."/>
            <person name="Clum A."/>
            <person name="Ohm R."/>
            <person name="Martin F."/>
            <person name="Silar P."/>
            <person name="Natvig D."/>
            <person name="Lalanne C."/>
            <person name="Gautier V."/>
            <person name="Ament-Velasquez S.L."/>
            <person name="Kruys A."/>
            <person name="Hutchinson M.I."/>
            <person name="Powell A.J."/>
            <person name="Barry K."/>
            <person name="Miller A.N."/>
            <person name="Grigoriev I.V."/>
            <person name="Debuchy R."/>
            <person name="Gladieux P."/>
            <person name="Thoren M.H."/>
            <person name="Johannesson H."/>
        </authorList>
    </citation>
    <scope>NUCLEOTIDE SEQUENCE</scope>
    <source>
        <strain evidence="7">CBS 990.96</strain>
    </source>
</reference>
<dbReference type="AlphaFoldDB" id="A0AAN7BG52"/>
<comment type="caution">
    <text evidence="7">The sequence shown here is derived from an EMBL/GenBank/DDBJ whole genome shotgun (WGS) entry which is preliminary data.</text>
</comment>
<dbReference type="Gene3D" id="3.40.50.1820">
    <property type="entry name" value="alpha/beta hydrolase"/>
    <property type="match status" value="1"/>
</dbReference>
<keyword evidence="4" id="KW-0256">Endoplasmic reticulum</keyword>
<evidence type="ECO:0008006" key="9">
    <source>
        <dbReference type="Google" id="ProtNLM"/>
    </source>
</evidence>
<evidence type="ECO:0000256" key="4">
    <source>
        <dbReference type="ARBA" id="ARBA00022824"/>
    </source>
</evidence>
<dbReference type="Proteomes" id="UP001301958">
    <property type="component" value="Unassembled WGS sequence"/>
</dbReference>